<name>A0A183SSY0_SCHSO</name>
<protein>
    <submittedName>
        <fullName evidence="4">Reticulon-like protein</fullName>
    </submittedName>
</protein>
<sequence>MISAAPKLKLWSAWVVQNASLNDVRLRLLTGKQPSQQNHKLRGGTADADPGTAFPAMFVSHLDSLNYHLVNWCERIRVLREKALSKAPSPNPSSLWSLVSEDLQLMRYILKNCETCLNEAESVTTAKPPEENSALTETRPPSAETNRETAPIKIEAVDLPTEDEVLEAVADPDSTSPSDGDLGIYDNDIFTGRLDLKTVPWKFIILGSFLLYSARANMPVFNVVSAFSLETVFAA</sequence>
<organism evidence="4">
    <name type="scientific">Schistocephalus solidus</name>
    <name type="common">Tapeworm</name>
    <dbReference type="NCBI Taxonomy" id="70667"/>
    <lineage>
        <taxon>Eukaryota</taxon>
        <taxon>Metazoa</taxon>
        <taxon>Spiralia</taxon>
        <taxon>Lophotrochozoa</taxon>
        <taxon>Platyhelminthes</taxon>
        <taxon>Cestoda</taxon>
        <taxon>Eucestoda</taxon>
        <taxon>Diphyllobothriidea</taxon>
        <taxon>Diphyllobothriidae</taxon>
        <taxon>Schistocephalus</taxon>
    </lineage>
</organism>
<evidence type="ECO:0000313" key="2">
    <source>
        <dbReference type="EMBL" id="VDL93713.1"/>
    </source>
</evidence>
<dbReference type="EMBL" id="UYSU01034089">
    <property type="protein sequence ID" value="VDL93713.1"/>
    <property type="molecule type" value="Genomic_DNA"/>
</dbReference>
<accession>A0A183SSY0</accession>
<gene>
    <name evidence="2" type="ORF">SSLN_LOCUS7328</name>
</gene>
<evidence type="ECO:0000313" key="3">
    <source>
        <dbReference type="Proteomes" id="UP000275846"/>
    </source>
</evidence>
<dbReference type="STRING" id="70667.A0A183SSY0"/>
<evidence type="ECO:0000256" key="1">
    <source>
        <dbReference type="SAM" id="MobiDB-lite"/>
    </source>
</evidence>
<dbReference type="OrthoDB" id="6265854at2759"/>
<reference evidence="2 3" key="2">
    <citation type="submission" date="2018-11" db="EMBL/GenBank/DDBJ databases">
        <authorList>
            <consortium name="Pathogen Informatics"/>
        </authorList>
    </citation>
    <scope>NUCLEOTIDE SEQUENCE [LARGE SCALE GENOMIC DNA]</scope>
    <source>
        <strain evidence="2 3">NST_G2</strain>
    </source>
</reference>
<reference evidence="4" key="1">
    <citation type="submission" date="2016-06" db="UniProtKB">
        <authorList>
            <consortium name="WormBaseParasite"/>
        </authorList>
    </citation>
    <scope>IDENTIFICATION</scope>
</reference>
<dbReference type="Proteomes" id="UP000275846">
    <property type="component" value="Unassembled WGS sequence"/>
</dbReference>
<dbReference type="AlphaFoldDB" id="A0A183SSY0"/>
<evidence type="ECO:0000313" key="4">
    <source>
        <dbReference type="WBParaSite" id="SSLN_0000759101-mRNA-1"/>
    </source>
</evidence>
<feature type="region of interest" description="Disordered" evidence="1">
    <location>
        <begin position="122"/>
        <end position="147"/>
    </location>
</feature>
<proteinExistence type="predicted"/>
<dbReference type="WBParaSite" id="SSLN_0000759101-mRNA-1">
    <property type="protein sequence ID" value="SSLN_0000759101-mRNA-1"/>
    <property type="gene ID" value="SSLN_0000759101"/>
</dbReference>
<keyword evidence="3" id="KW-1185">Reference proteome</keyword>